<proteinExistence type="predicted"/>
<feature type="coiled-coil region" evidence="1">
    <location>
        <begin position="497"/>
        <end position="531"/>
    </location>
</feature>
<keyword evidence="4" id="KW-1185">Reference proteome</keyword>
<name>A0ABR1FUU2_AURAN</name>
<protein>
    <submittedName>
        <fullName evidence="3">Uncharacterized protein</fullName>
    </submittedName>
</protein>
<evidence type="ECO:0000256" key="1">
    <source>
        <dbReference type="SAM" id="Coils"/>
    </source>
</evidence>
<accession>A0ABR1FUU2</accession>
<feature type="region of interest" description="Disordered" evidence="2">
    <location>
        <begin position="356"/>
        <end position="387"/>
    </location>
</feature>
<evidence type="ECO:0000313" key="3">
    <source>
        <dbReference type="EMBL" id="KAK7239121.1"/>
    </source>
</evidence>
<feature type="region of interest" description="Disordered" evidence="2">
    <location>
        <begin position="323"/>
        <end position="343"/>
    </location>
</feature>
<sequence length="811" mass="88844">MGMHFDLRPMTPEERASGLVAVEWESEADDGSVVSALEDVGSVANRSYGATQNLECLRDDEMTVSSEVEGRVGKCERSCERLTRDMKTVWTLERAFEGRMSEHVKGWGDEIAHMRDSVVEEIQDGQAAIVAEGVAGPKAELVDARLRLDAAEAAQAVGETRVGVVEEQISVLASINERLVALEKRAERAERRAARAETLFDRRCEDIETFASQLDEWLTEVVARIKRDSRRIDAADRRAAPVHRALAKLSNRIAAAVMIDEAARRAAEGDREGARELRSSFVSGDHDFPDFETASKASLLHRLSRVGSCGGESLAVQHGLQLDAASEGSSREEEVRRKSVIATPGGLRRASSIPAIPRAADDFYGPPKAKSVEAPPPEPPKPTAPEKTGLARDVANVLGHTNTCPTSIWHSTGLFDDDGDDADDEPVVVESFPETIVADAVLAILRRVSGIEAGKAEKSQLRVYETGITNNRNRIESSEKRLEYRVANDESRNEKAFADLNEGAEHLNARLENEQERITSVSQQIESLRRMFQQLNIDNIGAVREFLAPTLDKVDVIAEDLQRVTEETGFKLSDLERTKATTEALMKKADMDVVEDKATTFHVDNVASSVTALSLTIGSLAERIIHSEGMAQRSAETAQKLEVLIIQLRKHILENEDLNKLKDAGGASPKQHNRRRLSAGTPDQASPKATYRKQTPSRHQSFHNSQKLAPIPRDGDASGGDEGPHAIPAFPGANHQPPLVPPGVALHKHRMSWKSPAAEHEQAHEARHRAIATASENRRKKPAKTALTESLRSSRPESAPLSPWTPDASDA</sequence>
<feature type="compositionally biased region" description="Polar residues" evidence="2">
    <location>
        <begin position="692"/>
        <end position="707"/>
    </location>
</feature>
<evidence type="ECO:0000256" key="2">
    <source>
        <dbReference type="SAM" id="MobiDB-lite"/>
    </source>
</evidence>
<gene>
    <name evidence="3" type="ORF">SO694_00027235</name>
</gene>
<feature type="region of interest" description="Disordered" evidence="2">
    <location>
        <begin position="661"/>
        <end position="811"/>
    </location>
</feature>
<dbReference type="Proteomes" id="UP001363151">
    <property type="component" value="Unassembled WGS sequence"/>
</dbReference>
<keyword evidence="1" id="KW-0175">Coiled coil</keyword>
<comment type="caution">
    <text evidence="3">The sequence shown here is derived from an EMBL/GenBank/DDBJ whole genome shotgun (WGS) entry which is preliminary data.</text>
</comment>
<feature type="compositionally biased region" description="Pro residues" evidence="2">
    <location>
        <begin position="374"/>
        <end position="383"/>
    </location>
</feature>
<feature type="coiled-coil region" evidence="1">
    <location>
        <begin position="165"/>
        <end position="199"/>
    </location>
</feature>
<evidence type="ECO:0000313" key="4">
    <source>
        <dbReference type="Proteomes" id="UP001363151"/>
    </source>
</evidence>
<dbReference type="EMBL" id="JBBJCI010000226">
    <property type="protein sequence ID" value="KAK7239121.1"/>
    <property type="molecule type" value="Genomic_DNA"/>
</dbReference>
<organism evidence="3 4">
    <name type="scientific">Aureococcus anophagefferens</name>
    <name type="common">Harmful bloom alga</name>
    <dbReference type="NCBI Taxonomy" id="44056"/>
    <lineage>
        <taxon>Eukaryota</taxon>
        <taxon>Sar</taxon>
        <taxon>Stramenopiles</taxon>
        <taxon>Ochrophyta</taxon>
        <taxon>Pelagophyceae</taxon>
        <taxon>Pelagomonadales</taxon>
        <taxon>Pelagomonadaceae</taxon>
        <taxon>Aureococcus</taxon>
    </lineage>
</organism>
<reference evidence="3 4" key="1">
    <citation type="submission" date="2024-03" db="EMBL/GenBank/DDBJ databases">
        <title>Aureococcus anophagefferens CCMP1851 and Kratosvirus quantuckense: Draft genome of a second virus-susceptible host strain in the model system.</title>
        <authorList>
            <person name="Chase E."/>
            <person name="Truchon A.R."/>
            <person name="Schepens W."/>
            <person name="Wilhelm S.W."/>
        </authorList>
    </citation>
    <scope>NUCLEOTIDE SEQUENCE [LARGE SCALE GENOMIC DNA]</scope>
    <source>
        <strain evidence="3 4">CCMP1851</strain>
    </source>
</reference>